<sequence>MMPELKEKLLLRLFSSIEYMEEFTNHYIVGLQTAEDAFSIFEKKCSLDVNLANRYAIELRQWQERVIPNFKWMKENALLSLDKAKMGDFDYMDGATGNLRGLSKDMDGIGDNWWLEVDELIRRKYADNMNKAKQMGGNIYNTLSDFWDPGEVLIENIIGPVDESLLLKYLLPGEHP</sequence>
<dbReference type="RefSeq" id="WP_094984631.1">
    <property type="nucleotide sequence ID" value="NZ_NHNI01000001.1"/>
</dbReference>
<evidence type="ECO:0000313" key="1">
    <source>
        <dbReference type="EMBL" id="OZY87152.1"/>
    </source>
</evidence>
<evidence type="ECO:0000313" key="2">
    <source>
        <dbReference type="Proteomes" id="UP000216101"/>
    </source>
</evidence>
<dbReference type="Proteomes" id="UP000216101">
    <property type="component" value="Unassembled WGS sequence"/>
</dbReference>
<organism evidence="1 2">
    <name type="scientific">Cellvibrio mixtus</name>
    <dbReference type="NCBI Taxonomy" id="39650"/>
    <lineage>
        <taxon>Bacteria</taxon>
        <taxon>Pseudomonadati</taxon>
        <taxon>Pseudomonadota</taxon>
        <taxon>Gammaproteobacteria</taxon>
        <taxon>Cellvibrionales</taxon>
        <taxon>Cellvibrionaceae</taxon>
        <taxon>Cellvibrio</taxon>
    </lineage>
</organism>
<comment type="caution">
    <text evidence="1">The sequence shown here is derived from an EMBL/GenBank/DDBJ whole genome shotgun (WGS) entry which is preliminary data.</text>
</comment>
<keyword evidence="2" id="KW-1185">Reference proteome</keyword>
<dbReference type="EMBL" id="NHNI01000001">
    <property type="protein sequence ID" value="OZY87152.1"/>
    <property type="molecule type" value="Genomic_DNA"/>
</dbReference>
<proteinExistence type="predicted"/>
<dbReference type="AlphaFoldDB" id="A0A266QBB7"/>
<accession>A0A266QBB7</accession>
<name>A0A266QBB7_9GAMM</name>
<protein>
    <submittedName>
        <fullName evidence="1">Uncharacterized protein</fullName>
    </submittedName>
</protein>
<reference evidence="2" key="1">
    <citation type="submission" date="2017-05" db="EMBL/GenBank/DDBJ databases">
        <authorList>
            <person name="Barney B.M."/>
        </authorList>
    </citation>
    <scope>NUCLEOTIDE SEQUENCE [LARGE SCALE GENOMIC DNA]</scope>
    <source>
        <strain evidence="2">PSBB022</strain>
    </source>
</reference>
<gene>
    <name evidence="1" type="ORF">CBP51_09240</name>
</gene>